<comment type="caution">
    <text evidence="1">The sequence shown here is derived from an EMBL/GenBank/DDBJ whole genome shotgun (WGS) entry which is preliminary data.</text>
</comment>
<accession>A0A0R2JTY1</accession>
<evidence type="ECO:0000313" key="1">
    <source>
        <dbReference type="EMBL" id="KRN77597.1"/>
    </source>
</evidence>
<name>A0A0R2JTY1_9LACO</name>
<dbReference type="STRING" id="1620.IV67_GL001440"/>
<dbReference type="EMBL" id="JQCD01000017">
    <property type="protein sequence ID" value="KRN77597.1"/>
    <property type="molecule type" value="Genomic_DNA"/>
</dbReference>
<evidence type="ECO:0000313" key="2">
    <source>
        <dbReference type="Proteomes" id="UP000051673"/>
    </source>
</evidence>
<dbReference type="OrthoDB" id="2990316at2"/>
<reference evidence="1 2" key="1">
    <citation type="journal article" date="2015" name="Genome Announc.">
        <title>Expanding the biotechnology potential of lactobacilli through comparative genomics of 213 strains and associated genera.</title>
        <authorList>
            <person name="Sun Z."/>
            <person name="Harris H.M."/>
            <person name="McCann A."/>
            <person name="Guo C."/>
            <person name="Argimon S."/>
            <person name="Zhang W."/>
            <person name="Yang X."/>
            <person name="Jeffery I.B."/>
            <person name="Cooney J.C."/>
            <person name="Kagawa T.F."/>
            <person name="Liu W."/>
            <person name="Song Y."/>
            <person name="Salvetti E."/>
            <person name="Wrobel A."/>
            <person name="Rasinkangas P."/>
            <person name="Parkhill J."/>
            <person name="Rea M.C."/>
            <person name="O'Sullivan O."/>
            <person name="Ritari J."/>
            <person name="Douillard F.P."/>
            <person name="Paul Ross R."/>
            <person name="Yang R."/>
            <person name="Briner A.E."/>
            <person name="Felis G.E."/>
            <person name="de Vos W.M."/>
            <person name="Barrangou R."/>
            <person name="Klaenhammer T.R."/>
            <person name="Caufield P.W."/>
            <person name="Cui Y."/>
            <person name="Zhang H."/>
            <person name="O'Toole P.W."/>
        </authorList>
    </citation>
    <scope>NUCLEOTIDE SEQUENCE [LARGE SCALE GENOMIC DNA]</scope>
    <source>
        <strain evidence="1 2">DSM 20014</strain>
    </source>
</reference>
<dbReference type="AlphaFoldDB" id="A0A0R2JTY1"/>
<sequence>MENNRDFTSEISDLREFIKYQEHFGNSNSLVLYGGFAAVILSKNLFPKNSDIKKFLEINGIFLKEYVYSSRTQLIARMIRVVQKNSFEENKKLVTALEKVIIQYELEGNNEKKPEKSNKKNTVDQLLTQFGRHE</sequence>
<keyword evidence="2" id="KW-1185">Reference proteome</keyword>
<dbReference type="Proteomes" id="UP000051673">
    <property type="component" value="Unassembled WGS sequence"/>
</dbReference>
<dbReference type="RefSeq" id="WP_057786382.1">
    <property type="nucleotide sequence ID" value="NZ_JQCD01000017.1"/>
</dbReference>
<protein>
    <submittedName>
        <fullName evidence="1">Uncharacterized protein</fullName>
    </submittedName>
</protein>
<dbReference type="PATRIC" id="fig|1620.3.peg.1464"/>
<gene>
    <name evidence="1" type="ORF">IV67_GL001440</name>
</gene>
<organism evidence="1 2">
    <name type="scientific">Weissella minor</name>
    <dbReference type="NCBI Taxonomy" id="1620"/>
    <lineage>
        <taxon>Bacteria</taxon>
        <taxon>Bacillati</taxon>
        <taxon>Bacillota</taxon>
        <taxon>Bacilli</taxon>
        <taxon>Lactobacillales</taxon>
        <taxon>Lactobacillaceae</taxon>
        <taxon>Weissella</taxon>
    </lineage>
</organism>
<proteinExistence type="predicted"/>